<feature type="signal peptide" evidence="2">
    <location>
        <begin position="1"/>
        <end position="19"/>
    </location>
</feature>
<sequence length="184" mass="17995">MPRSIGVLAGVLLPVAVVAALSGCSSSGDDKKPADKATEATVPAAPAASASASSSQDAGGTHGRLDYTGSLSGGFDVTAGVGCRILFGELEAVTSPDADEPDGSGFAAPSFDATTGHVSVVTLITPDGHTFERVGAKGVSAAKQGDVWTVTISGAELRAADSSGGSVTVNGHLTCTKVHGTEAP</sequence>
<comment type="caution">
    <text evidence="3">The sequence shown here is derived from an EMBL/GenBank/DDBJ whole genome shotgun (WGS) entry which is preliminary data.</text>
</comment>
<evidence type="ECO:0000256" key="1">
    <source>
        <dbReference type="SAM" id="MobiDB-lite"/>
    </source>
</evidence>
<accession>A0A9W4GPD2</accession>
<feature type="chain" id="PRO_5040847012" description="Lipoprotein" evidence="2">
    <location>
        <begin position="20"/>
        <end position="184"/>
    </location>
</feature>
<organism evidence="3 4">
    <name type="scientific">Actinacidiphila cocklensis</name>
    <dbReference type="NCBI Taxonomy" id="887465"/>
    <lineage>
        <taxon>Bacteria</taxon>
        <taxon>Bacillati</taxon>
        <taxon>Actinomycetota</taxon>
        <taxon>Actinomycetes</taxon>
        <taxon>Kitasatosporales</taxon>
        <taxon>Streptomycetaceae</taxon>
        <taxon>Actinacidiphila</taxon>
    </lineage>
</organism>
<dbReference type="AlphaFoldDB" id="A0A9W4GPD2"/>
<keyword evidence="4" id="KW-1185">Reference proteome</keyword>
<reference evidence="3" key="1">
    <citation type="submission" date="2021-05" db="EMBL/GenBank/DDBJ databases">
        <authorList>
            <person name="Arsene-Ploetze F."/>
        </authorList>
    </citation>
    <scope>NUCLEOTIDE SEQUENCE</scope>
    <source>
        <strain evidence="3">DSM 42138</strain>
    </source>
</reference>
<dbReference type="Proteomes" id="UP001152519">
    <property type="component" value="Unassembled WGS sequence"/>
</dbReference>
<evidence type="ECO:0008006" key="5">
    <source>
        <dbReference type="Google" id="ProtNLM"/>
    </source>
</evidence>
<dbReference type="EMBL" id="CAJSLV010000024">
    <property type="protein sequence ID" value="CAG6391469.1"/>
    <property type="molecule type" value="Genomic_DNA"/>
</dbReference>
<gene>
    <name evidence="3" type="ORF">SCOCK_120105</name>
</gene>
<evidence type="ECO:0000313" key="3">
    <source>
        <dbReference type="EMBL" id="CAG6391469.1"/>
    </source>
</evidence>
<evidence type="ECO:0000256" key="2">
    <source>
        <dbReference type="SAM" id="SignalP"/>
    </source>
</evidence>
<keyword evidence="2" id="KW-0732">Signal</keyword>
<evidence type="ECO:0000313" key="4">
    <source>
        <dbReference type="Proteomes" id="UP001152519"/>
    </source>
</evidence>
<dbReference type="PROSITE" id="PS51257">
    <property type="entry name" value="PROKAR_LIPOPROTEIN"/>
    <property type="match status" value="1"/>
</dbReference>
<proteinExistence type="predicted"/>
<dbReference type="RefSeq" id="WP_251485129.1">
    <property type="nucleotide sequence ID" value="NZ_CAJSLV010000024.1"/>
</dbReference>
<feature type="region of interest" description="Disordered" evidence="1">
    <location>
        <begin position="24"/>
        <end position="61"/>
    </location>
</feature>
<feature type="compositionally biased region" description="Basic and acidic residues" evidence="1">
    <location>
        <begin position="28"/>
        <end position="38"/>
    </location>
</feature>
<name>A0A9W4GPD2_9ACTN</name>
<feature type="compositionally biased region" description="Low complexity" evidence="1">
    <location>
        <begin position="43"/>
        <end position="55"/>
    </location>
</feature>
<protein>
    <recommendedName>
        <fullName evidence="5">Lipoprotein</fullName>
    </recommendedName>
</protein>